<dbReference type="EMBL" id="DVJQ01000076">
    <property type="protein sequence ID" value="HIS75138.1"/>
    <property type="molecule type" value="Genomic_DNA"/>
</dbReference>
<reference evidence="8" key="1">
    <citation type="submission" date="2020-10" db="EMBL/GenBank/DDBJ databases">
        <authorList>
            <person name="Gilroy R."/>
        </authorList>
    </citation>
    <scope>NUCLEOTIDE SEQUENCE</scope>
    <source>
        <strain evidence="8">CHK152-2871</strain>
    </source>
</reference>
<evidence type="ECO:0000313" key="8">
    <source>
        <dbReference type="EMBL" id="HIS75138.1"/>
    </source>
</evidence>
<dbReference type="InterPro" id="IPR051906">
    <property type="entry name" value="TolC-like"/>
</dbReference>
<keyword evidence="4" id="KW-1134">Transmembrane beta strand</keyword>
<dbReference type="Pfam" id="PF02321">
    <property type="entry name" value="OEP"/>
    <property type="match status" value="2"/>
</dbReference>
<gene>
    <name evidence="8" type="ORF">IAA86_09000</name>
</gene>
<proteinExistence type="inferred from homology"/>
<dbReference type="AlphaFoldDB" id="A0A9D1FKG5"/>
<keyword evidence="7" id="KW-0998">Cell outer membrane</keyword>
<organism evidence="8 9">
    <name type="scientific">Candidatus Galligastranaerophilus intestinavium</name>
    <dbReference type="NCBI Taxonomy" id="2840836"/>
    <lineage>
        <taxon>Bacteria</taxon>
        <taxon>Candidatus Galligastranaerophilus</taxon>
    </lineage>
</organism>
<comment type="similarity">
    <text evidence="2">Belongs to the outer membrane factor (OMF) (TC 1.B.17) family.</text>
</comment>
<keyword evidence="3" id="KW-0813">Transport</keyword>
<dbReference type="PANTHER" id="PTHR30026:SF20">
    <property type="entry name" value="OUTER MEMBRANE PROTEIN TOLC"/>
    <property type="match status" value="1"/>
</dbReference>
<comment type="subcellular location">
    <subcellularLocation>
        <location evidence="1">Cell outer membrane</location>
    </subcellularLocation>
</comment>
<evidence type="ECO:0000256" key="3">
    <source>
        <dbReference type="ARBA" id="ARBA00022448"/>
    </source>
</evidence>
<evidence type="ECO:0000256" key="6">
    <source>
        <dbReference type="ARBA" id="ARBA00023136"/>
    </source>
</evidence>
<evidence type="ECO:0000256" key="7">
    <source>
        <dbReference type="ARBA" id="ARBA00023237"/>
    </source>
</evidence>
<dbReference type="Proteomes" id="UP000886865">
    <property type="component" value="Unassembled WGS sequence"/>
</dbReference>
<sequence length="497" mass="57022">MLLAVSITTQSASAFSFNIFKKKTKSKETNQQVITPEEKEKGKKTFSLDECVEYAINNDPNIRISANNYEVQKSRVGQAKSDYFPMLGIGSGYNYQYSNSSGYTSSSMWRGSGGGNSNGYYQLNASVNQLIWNFGRTTAGINMQKFNRESAGYDLDYSILQTVYNVKTAYFAVLAALANVDIFERSVRINTLNYERTKAMFEEGLKSKIDVVNAEVYLTDAKTQLIDAQYQYDTAMVNLKNSMFYLEDKEFMVENTENFDFLRNNYKMQTIEIGTIKKNGEDDDFEHSAILLTSGIEKQDILRDYKFDPYIIELKEAIQTAYENRPDLKSLKMVLRAQEESLKQVKRSWTPEISASAGYNLRYMDSQSNTGFTASANLDFPMINVMDIKYRIDEGKAYLRIAQDNIDLSEKNINFEVQKYYLAMRRLEKTIPLMADKVRQTLENFELADGRYAVGLNNFIELQDAQTNYNNAQLAFVQSVFDYNVAREEFKKSMGVR</sequence>
<keyword evidence="5" id="KW-0812">Transmembrane</keyword>
<dbReference type="GO" id="GO:0015562">
    <property type="term" value="F:efflux transmembrane transporter activity"/>
    <property type="evidence" value="ECO:0007669"/>
    <property type="project" value="InterPro"/>
</dbReference>
<dbReference type="GO" id="GO:0009279">
    <property type="term" value="C:cell outer membrane"/>
    <property type="evidence" value="ECO:0007669"/>
    <property type="project" value="UniProtKB-SubCell"/>
</dbReference>
<comment type="caution">
    <text evidence="8">The sequence shown here is derived from an EMBL/GenBank/DDBJ whole genome shotgun (WGS) entry which is preliminary data.</text>
</comment>
<dbReference type="GO" id="GO:1990281">
    <property type="term" value="C:efflux pump complex"/>
    <property type="evidence" value="ECO:0007669"/>
    <property type="project" value="TreeGrafter"/>
</dbReference>
<name>A0A9D1FKG5_9BACT</name>
<dbReference type="GO" id="GO:0015288">
    <property type="term" value="F:porin activity"/>
    <property type="evidence" value="ECO:0007669"/>
    <property type="project" value="TreeGrafter"/>
</dbReference>
<evidence type="ECO:0000256" key="2">
    <source>
        <dbReference type="ARBA" id="ARBA00007613"/>
    </source>
</evidence>
<protein>
    <submittedName>
        <fullName evidence="8">TolC family protein</fullName>
    </submittedName>
</protein>
<evidence type="ECO:0000313" key="9">
    <source>
        <dbReference type="Proteomes" id="UP000886865"/>
    </source>
</evidence>
<keyword evidence="6" id="KW-0472">Membrane</keyword>
<evidence type="ECO:0000256" key="1">
    <source>
        <dbReference type="ARBA" id="ARBA00004442"/>
    </source>
</evidence>
<evidence type="ECO:0000256" key="5">
    <source>
        <dbReference type="ARBA" id="ARBA00022692"/>
    </source>
</evidence>
<dbReference type="PANTHER" id="PTHR30026">
    <property type="entry name" value="OUTER MEMBRANE PROTEIN TOLC"/>
    <property type="match status" value="1"/>
</dbReference>
<dbReference type="Gene3D" id="1.20.1600.10">
    <property type="entry name" value="Outer membrane efflux proteins (OEP)"/>
    <property type="match status" value="1"/>
</dbReference>
<accession>A0A9D1FKG5</accession>
<evidence type="ECO:0000256" key="4">
    <source>
        <dbReference type="ARBA" id="ARBA00022452"/>
    </source>
</evidence>
<dbReference type="SUPFAM" id="SSF56954">
    <property type="entry name" value="Outer membrane efflux proteins (OEP)"/>
    <property type="match status" value="1"/>
</dbReference>
<dbReference type="InterPro" id="IPR003423">
    <property type="entry name" value="OMP_efflux"/>
</dbReference>
<reference evidence="8" key="2">
    <citation type="journal article" date="2021" name="PeerJ">
        <title>Extensive microbial diversity within the chicken gut microbiome revealed by metagenomics and culture.</title>
        <authorList>
            <person name="Gilroy R."/>
            <person name="Ravi A."/>
            <person name="Getino M."/>
            <person name="Pursley I."/>
            <person name="Horton D.L."/>
            <person name="Alikhan N.F."/>
            <person name="Baker D."/>
            <person name="Gharbi K."/>
            <person name="Hall N."/>
            <person name="Watson M."/>
            <person name="Adriaenssens E.M."/>
            <person name="Foster-Nyarko E."/>
            <person name="Jarju S."/>
            <person name="Secka A."/>
            <person name="Antonio M."/>
            <person name="Oren A."/>
            <person name="Chaudhuri R.R."/>
            <person name="La Ragione R."/>
            <person name="Hildebrand F."/>
            <person name="Pallen M.J."/>
        </authorList>
    </citation>
    <scope>NUCLEOTIDE SEQUENCE</scope>
    <source>
        <strain evidence="8">CHK152-2871</strain>
    </source>
</reference>